<name>A0ABY4PDL3_9LACO</name>
<comment type="catalytic activity">
    <reaction evidence="6">
        <text>(6S)-NADHX + ADP = AMP + phosphate + NADH + H(+)</text>
        <dbReference type="Rhea" id="RHEA:32223"/>
        <dbReference type="ChEBI" id="CHEBI:15378"/>
        <dbReference type="ChEBI" id="CHEBI:43474"/>
        <dbReference type="ChEBI" id="CHEBI:57945"/>
        <dbReference type="ChEBI" id="CHEBI:64074"/>
        <dbReference type="ChEBI" id="CHEBI:456215"/>
        <dbReference type="ChEBI" id="CHEBI:456216"/>
        <dbReference type="EC" id="4.2.1.136"/>
    </reaction>
</comment>
<accession>A0ABY4PDL3</accession>
<feature type="binding site" evidence="6">
    <location>
        <position position="153"/>
    </location>
    <ligand>
        <name>(6S)-NADPHX</name>
        <dbReference type="ChEBI" id="CHEBI:64076"/>
    </ligand>
</feature>
<dbReference type="EC" id="4.2.1.136" evidence="6"/>
<dbReference type="InterPro" id="IPR000631">
    <property type="entry name" value="CARKD"/>
</dbReference>
<feature type="binding site" evidence="6">
    <location>
        <begin position="190"/>
        <end position="194"/>
    </location>
    <ligand>
        <name>AMP</name>
        <dbReference type="ChEBI" id="CHEBI:456215"/>
    </ligand>
</feature>
<evidence type="ECO:0000256" key="2">
    <source>
        <dbReference type="ARBA" id="ARBA00022840"/>
    </source>
</evidence>
<dbReference type="EMBL" id="CP093365">
    <property type="protein sequence ID" value="UQS83863.1"/>
    <property type="molecule type" value="Genomic_DNA"/>
</dbReference>
<evidence type="ECO:0000313" key="8">
    <source>
        <dbReference type="EMBL" id="UQS83863.1"/>
    </source>
</evidence>
<keyword evidence="1 6" id="KW-0547">Nucleotide-binding</keyword>
<dbReference type="Gene3D" id="3.40.1190.20">
    <property type="match status" value="1"/>
</dbReference>
<comment type="cofactor">
    <cofactor evidence="6">
        <name>Mg(2+)</name>
        <dbReference type="ChEBI" id="CHEBI:18420"/>
    </cofactor>
</comment>
<dbReference type="PANTHER" id="PTHR12592:SF0">
    <property type="entry name" value="ATP-DEPENDENT (S)-NAD(P)H-HYDRATE DEHYDRATASE"/>
    <property type="match status" value="1"/>
</dbReference>
<evidence type="ECO:0000256" key="4">
    <source>
        <dbReference type="ARBA" id="ARBA00023027"/>
    </source>
</evidence>
<gene>
    <name evidence="6" type="primary">nnrD</name>
    <name evidence="8" type="ORF">MOO47_01285</name>
</gene>
<evidence type="ECO:0000259" key="7">
    <source>
        <dbReference type="PROSITE" id="PS51383"/>
    </source>
</evidence>
<evidence type="ECO:0000256" key="6">
    <source>
        <dbReference type="HAMAP-Rule" id="MF_01965"/>
    </source>
</evidence>
<feature type="binding site" evidence="6">
    <location>
        <position position="100"/>
    </location>
    <ligand>
        <name>(6S)-NADPHX</name>
        <dbReference type="ChEBI" id="CHEBI:64076"/>
    </ligand>
</feature>
<dbReference type="InterPro" id="IPR029056">
    <property type="entry name" value="Ribokinase-like"/>
</dbReference>
<dbReference type="PANTHER" id="PTHR12592">
    <property type="entry name" value="ATP-DEPENDENT (S)-NAD(P)H-HYDRATE DEHYDRATASE FAMILY MEMBER"/>
    <property type="match status" value="1"/>
</dbReference>
<reference evidence="8 9" key="1">
    <citation type="journal article" date="2022" name="Int. J. Syst. Evol. Microbiol.">
        <title>Apilactobacillus apisilvae sp. nov., Nicolia spurrieriana gen. nov. sp. nov., Bombilactobacillus folatiphilus sp. nov. and Bombilactobacillus thymidiniphilus sp. nov., four new lactic acid bacterial isolates from stingless bees Tetragonula carbonaria and Austroplebeia australis.</title>
        <authorList>
            <person name="Oliphant S.A."/>
            <person name="Watson-Haigh N.S."/>
            <person name="Sumby K.M."/>
            <person name="Gardner J."/>
            <person name="Groom S."/>
            <person name="Jiranek V."/>
        </authorList>
    </citation>
    <scope>NUCLEOTIDE SEQUENCE [LARGE SCALE GENOMIC DNA]</scope>
    <source>
        <strain evidence="8 9">SG4_A1</strain>
    </source>
</reference>
<organism evidence="8 9">
    <name type="scientific">Bombilactobacillus thymidiniphilus</name>
    <dbReference type="NCBI Taxonomy" id="2923363"/>
    <lineage>
        <taxon>Bacteria</taxon>
        <taxon>Bacillati</taxon>
        <taxon>Bacillota</taxon>
        <taxon>Bacilli</taxon>
        <taxon>Lactobacillales</taxon>
        <taxon>Lactobacillaceae</taxon>
        <taxon>Bombilactobacillus</taxon>
    </lineage>
</organism>
<feature type="binding site" evidence="6">
    <location>
        <position position="39"/>
    </location>
    <ligand>
        <name>(6S)-NADPHX</name>
        <dbReference type="ChEBI" id="CHEBI:64076"/>
    </ligand>
</feature>
<proteinExistence type="inferred from homology"/>
<dbReference type="Proteomes" id="UP000831947">
    <property type="component" value="Chromosome"/>
</dbReference>
<dbReference type="RefSeq" id="WP_249513048.1">
    <property type="nucleotide sequence ID" value="NZ_CP093365.1"/>
</dbReference>
<protein>
    <recommendedName>
        <fullName evidence="6">ADP-dependent (S)-NAD(P)H-hydrate dehydratase</fullName>
        <ecNumber evidence="6">4.2.1.136</ecNumber>
    </recommendedName>
    <alternativeName>
        <fullName evidence="6">ADP-dependent NAD(P)HX dehydratase</fullName>
    </alternativeName>
</protein>
<evidence type="ECO:0000256" key="3">
    <source>
        <dbReference type="ARBA" id="ARBA00022857"/>
    </source>
</evidence>
<dbReference type="PROSITE" id="PS01050">
    <property type="entry name" value="YJEF_C_2"/>
    <property type="match status" value="1"/>
</dbReference>
<dbReference type="SUPFAM" id="SSF53613">
    <property type="entry name" value="Ribokinase-like"/>
    <property type="match status" value="1"/>
</dbReference>
<dbReference type="NCBIfam" id="TIGR00196">
    <property type="entry name" value="yjeF_cterm"/>
    <property type="match status" value="1"/>
</dbReference>
<keyword evidence="2 6" id="KW-0067">ATP-binding</keyword>
<dbReference type="Pfam" id="PF01256">
    <property type="entry name" value="Carb_kinase"/>
    <property type="match status" value="1"/>
</dbReference>
<feature type="domain" description="YjeF C-terminal" evidence="7">
    <location>
        <begin position="4"/>
        <end position="278"/>
    </location>
</feature>
<dbReference type="PROSITE" id="PS51383">
    <property type="entry name" value="YJEF_C_3"/>
    <property type="match status" value="1"/>
</dbReference>
<comment type="similarity">
    <text evidence="6">Belongs to the NnrD/CARKD family.</text>
</comment>
<dbReference type="InterPro" id="IPR017953">
    <property type="entry name" value="Carbohydrate_kinase_pred_CS"/>
</dbReference>
<sequence>MKQINSTILQVIKKRPRNSYKGTFGKVLLVAGDAQYGGAALMASGASVYAGAGLVTLATDPSNFTSLRSNFPEVMTQKLSDHKKILDLAVTVDVIAIGPGLAISATNEVLIKQLLQLANSRQTIILDASAFTLLQKQKQVLKTAAANLVLTPHVVEWQRLSDLDIAQQTHTNNLAILQQLTPPQTFLFLKGAPSHLYDNRQQTVVQNTKGTPAMATGGMGDTLTGIIAGFVAQFGFSASIVASAVFTHSYLAEELAQDRYVVLPSMIIQHLPQFMKRWEN</sequence>
<keyword evidence="9" id="KW-1185">Reference proteome</keyword>
<keyword evidence="5 6" id="KW-0456">Lyase</keyword>
<evidence type="ECO:0000256" key="5">
    <source>
        <dbReference type="ARBA" id="ARBA00023239"/>
    </source>
</evidence>
<comment type="catalytic activity">
    <reaction evidence="6">
        <text>(6S)-NADPHX + ADP = AMP + phosphate + NADPH + H(+)</text>
        <dbReference type="Rhea" id="RHEA:32235"/>
        <dbReference type="ChEBI" id="CHEBI:15378"/>
        <dbReference type="ChEBI" id="CHEBI:43474"/>
        <dbReference type="ChEBI" id="CHEBI:57783"/>
        <dbReference type="ChEBI" id="CHEBI:64076"/>
        <dbReference type="ChEBI" id="CHEBI:456215"/>
        <dbReference type="ChEBI" id="CHEBI:456216"/>
        <dbReference type="EC" id="4.2.1.136"/>
    </reaction>
</comment>
<evidence type="ECO:0000313" key="9">
    <source>
        <dbReference type="Proteomes" id="UP000831947"/>
    </source>
</evidence>
<dbReference type="HAMAP" id="MF_01965">
    <property type="entry name" value="NADHX_dehydratase"/>
    <property type="match status" value="1"/>
</dbReference>
<comment type="subunit">
    <text evidence="6">Homotetramer.</text>
</comment>
<feature type="binding site" evidence="6">
    <location>
        <position position="220"/>
    </location>
    <ligand>
        <name>AMP</name>
        <dbReference type="ChEBI" id="CHEBI:456215"/>
    </ligand>
</feature>
<comment type="function">
    <text evidence="6">Catalyzes the dehydration of the S-form of NAD(P)HX at the expense of ADP, which is converted to AMP. Together with NAD(P)HX epimerase, which catalyzes the epimerization of the S- and R-forms, the enzyme allows the repair of both epimers of NAD(P)HX, a damaged form of NAD(P)H that is a result of enzymatic or heat-dependent hydration.</text>
</comment>
<dbReference type="CDD" id="cd01171">
    <property type="entry name" value="YXKO-related"/>
    <property type="match status" value="1"/>
</dbReference>
<keyword evidence="4 6" id="KW-0520">NAD</keyword>
<keyword evidence="3 6" id="KW-0521">NADP</keyword>
<evidence type="ECO:0000256" key="1">
    <source>
        <dbReference type="ARBA" id="ARBA00022741"/>
    </source>
</evidence>
<feature type="binding site" evidence="6">
    <location>
        <position position="221"/>
    </location>
    <ligand>
        <name>(6S)-NADPHX</name>
        <dbReference type="ChEBI" id="CHEBI:64076"/>
    </ligand>
</feature>